<feature type="domain" description="Methyl-accepting transducer" evidence="5">
    <location>
        <begin position="156"/>
        <end position="267"/>
    </location>
</feature>
<name>A0A7Y9QVB8_9BURK</name>
<dbReference type="PANTHER" id="PTHR32089:SF114">
    <property type="entry name" value="METHYL-ACCEPTING CHEMOTAXIS PROTEIN MCPB"/>
    <property type="match status" value="1"/>
</dbReference>
<keyword evidence="4" id="KW-1133">Transmembrane helix</keyword>
<evidence type="ECO:0000313" key="6">
    <source>
        <dbReference type="EMBL" id="NYG31324.1"/>
    </source>
</evidence>
<organism evidence="6 7">
    <name type="scientific">Sphaerotilus montanus</name>
    <dbReference type="NCBI Taxonomy" id="522889"/>
    <lineage>
        <taxon>Bacteria</taxon>
        <taxon>Pseudomonadati</taxon>
        <taxon>Pseudomonadota</taxon>
        <taxon>Betaproteobacteria</taxon>
        <taxon>Burkholderiales</taxon>
        <taxon>Sphaerotilaceae</taxon>
        <taxon>Sphaerotilus</taxon>
    </lineage>
</organism>
<dbReference type="Proteomes" id="UP000518288">
    <property type="component" value="Unassembled WGS sequence"/>
</dbReference>
<dbReference type="GO" id="GO:0016020">
    <property type="term" value="C:membrane"/>
    <property type="evidence" value="ECO:0007669"/>
    <property type="project" value="InterPro"/>
</dbReference>
<feature type="transmembrane region" description="Helical" evidence="4">
    <location>
        <begin position="21"/>
        <end position="38"/>
    </location>
</feature>
<comment type="similarity">
    <text evidence="2">Belongs to the methyl-accepting chemotaxis (MCP) protein family.</text>
</comment>
<evidence type="ECO:0000256" key="3">
    <source>
        <dbReference type="PROSITE-ProRule" id="PRU00284"/>
    </source>
</evidence>
<evidence type="ECO:0000259" key="5">
    <source>
        <dbReference type="PROSITE" id="PS50111"/>
    </source>
</evidence>
<gene>
    <name evidence="6" type="ORF">BDD16_000310</name>
</gene>
<dbReference type="PANTHER" id="PTHR32089">
    <property type="entry name" value="METHYL-ACCEPTING CHEMOTAXIS PROTEIN MCPB"/>
    <property type="match status" value="1"/>
</dbReference>
<evidence type="ECO:0000256" key="4">
    <source>
        <dbReference type="SAM" id="Phobius"/>
    </source>
</evidence>
<keyword evidence="4" id="KW-0472">Membrane</keyword>
<dbReference type="PROSITE" id="PS50111">
    <property type="entry name" value="CHEMOTAXIS_TRANSDUC_2"/>
    <property type="match status" value="1"/>
</dbReference>
<accession>A0A7Y9QVB8</accession>
<keyword evidence="4" id="KW-0812">Transmembrane</keyword>
<dbReference type="InterPro" id="IPR004090">
    <property type="entry name" value="Chemotax_Me-accpt_rcpt"/>
</dbReference>
<keyword evidence="7" id="KW-1185">Reference proteome</keyword>
<evidence type="ECO:0000256" key="1">
    <source>
        <dbReference type="ARBA" id="ARBA00023224"/>
    </source>
</evidence>
<dbReference type="SUPFAM" id="SSF58104">
    <property type="entry name" value="Methyl-accepting chemotaxis protein (MCP) signaling domain"/>
    <property type="match status" value="1"/>
</dbReference>
<dbReference type="AlphaFoldDB" id="A0A7Y9QVB8"/>
<dbReference type="InterPro" id="IPR004089">
    <property type="entry name" value="MCPsignal_dom"/>
</dbReference>
<proteinExistence type="inferred from homology"/>
<dbReference type="RefSeq" id="WP_218897655.1">
    <property type="nucleotide sequence ID" value="NZ_CAXYYM010000031.1"/>
</dbReference>
<dbReference type="SMART" id="SM00283">
    <property type="entry name" value="MA"/>
    <property type="match status" value="1"/>
</dbReference>
<dbReference type="Gene3D" id="1.10.287.950">
    <property type="entry name" value="Methyl-accepting chemotaxis protein"/>
    <property type="match status" value="1"/>
</dbReference>
<keyword evidence="1 3" id="KW-0807">Transducer</keyword>
<evidence type="ECO:0000313" key="7">
    <source>
        <dbReference type="Proteomes" id="UP000518288"/>
    </source>
</evidence>
<dbReference type="Pfam" id="PF00015">
    <property type="entry name" value="MCPsignal"/>
    <property type="match status" value="1"/>
</dbReference>
<protein>
    <submittedName>
        <fullName evidence="6">Methyl-accepting chemotaxis protein</fullName>
    </submittedName>
</protein>
<dbReference type="GO" id="GO:0006935">
    <property type="term" value="P:chemotaxis"/>
    <property type="evidence" value="ECO:0007669"/>
    <property type="project" value="InterPro"/>
</dbReference>
<reference evidence="6 7" key="1">
    <citation type="submission" date="2020-07" db="EMBL/GenBank/DDBJ databases">
        <title>Genomic Encyclopedia of Archaeal and Bacterial Type Strains, Phase II (KMG-II): from individual species to whole genera.</title>
        <authorList>
            <person name="Goeker M."/>
        </authorList>
    </citation>
    <scope>NUCLEOTIDE SEQUENCE [LARGE SCALE GENOMIC DNA]</scope>
    <source>
        <strain evidence="6 7">DSM 21226</strain>
    </source>
</reference>
<comment type="caution">
    <text evidence="6">The sequence shown here is derived from an EMBL/GenBank/DDBJ whole genome shotgun (WGS) entry which is preliminary data.</text>
</comment>
<dbReference type="PRINTS" id="PR00260">
    <property type="entry name" value="CHEMTRNSDUCR"/>
</dbReference>
<dbReference type="GO" id="GO:0004888">
    <property type="term" value="F:transmembrane signaling receptor activity"/>
    <property type="evidence" value="ECO:0007669"/>
    <property type="project" value="InterPro"/>
</dbReference>
<dbReference type="GO" id="GO:0007165">
    <property type="term" value="P:signal transduction"/>
    <property type="evidence" value="ECO:0007669"/>
    <property type="project" value="UniProtKB-KW"/>
</dbReference>
<evidence type="ECO:0000256" key="2">
    <source>
        <dbReference type="ARBA" id="ARBA00029447"/>
    </source>
</evidence>
<dbReference type="EMBL" id="JACCFH010000001">
    <property type="protein sequence ID" value="NYG31324.1"/>
    <property type="molecule type" value="Genomic_DNA"/>
</dbReference>
<sequence>MTRSTAHPDLAVVRHVTSRRGTIALALLVSVIAALPLLVRVDAVTAGSAGTVTGIAVWCAWQRLRSGRLIGDDATRAEAASAVPHTPLVRLLLGVLPVWRQHVVTARTQVDDAVANLVTNFSSIAEEFEAAGFKGMSGLAGPDTSTDLLALCERDLHQVIAAMHEITRNKESMAASLQELSQATEDLRAMAQGVAQIAAQTNLLAINAAIEAAHAGDSGRGFAVVAKEIRNLSQMSAQTATQITERIARVNTVMSDTSTVVARTATEERNAIDRSSGVVSEVLTHMRTLSGESHAMRERGNVIRSNVEGLLVSLQFQDRVSQMIGVLEQEMVRLRDQIDSGQPPPTAEQWLDDLQRRYTMHEQRHNHTSTSASASAPPAGQVLFF</sequence>